<dbReference type="AlphaFoldDB" id="A0A1N6RNE5"/>
<organism evidence="2 3">
    <name type="scientific">Cellulosimicrobium aquatile</name>
    <dbReference type="NCBI Taxonomy" id="1612203"/>
    <lineage>
        <taxon>Bacteria</taxon>
        <taxon>Bacillati</taxon>
        <taxon>Actinomycetota</taxon>
        <taxon>Actinomycetes</taxon>
        <taxon>Micrococcales</taxon>
        <taxon>Promicromonosporaceae</taxon>
        <taxon>Cellulosimicrobium</taxon>
    </lineage>
</organism>
<protein>
    <submittedName>
        <fullName evidence="2">Dehydrogenase (Flavoprotein)</fullName>
    </submittedName>
</protein>
<dbReference type="SUPFAM" id="SSF51905">
    <property type="entry name" value="FAD/NAD(P)-binding domain"/>
    <property type="match status" value="1"/>
</dbReference>
<dbReference type="PANTHER" id="PTHR42685">
    <property type="entry name" value="GERANYLGERANYL DIPHOSPHATE REDUCTASE"/>
    <property type="match status" value="1"/>
</dbReference>
<evidence type="ECO:0000259" key="1">
    <source>
        <dbReference type="Pfam" id="PF01494"/>
    </source>
</evidence>
<sequence>MTPPRSTDRRTTDRDVDVLVVGGGPVGLAAALHARRAGHDVLVVDRRAGVIDKACGEGLLPGALAAVLALGVDPPGHPLAGISYRDATRHADHPFAAGPGRGVRRTALHAALRERALAEGVTIEHATLRTLRQDARGVDVVLGAARAPAGEAPGPDGGADEVVRAARVLGCDGLHSTVRRLTGLDAPPHGRARFGLRTHYRLAPWSDLVEVHWAPDAEAYVTPVAPDIVGVAVLTHRDGARGTPQDAHHGLDAFGELTDRVRDAPVLGRVRGAGPLRQRARRRTAGHVRLVGDASGYVDALTGEGVRVGLAQAEAAVRHLDDPAGYERAWSRATRDYRVLTSGLLAWAGSPARRAIVPAASAAPWLYGAVVERLAR</sequence>
<dbReference type="Proteomes" id="UP000186235">
    <property type="component" value="Unassembled WGS sequence"/>
</dbReference>
<keyword evidence="3" id="KW-1185">Reference proteome</keyword>
<dbReference type="InterPro" id="IPR036188">
    <property type="entry name" value="FAD/NAD-bd_sf"/>
</dbReference>
<dbReference type="PRINTS" id="PR00420">
    <property type="entry name" value="RNGMNOXGNASE"/>
</dbReference>
<dbReference type="RefSeq" id="WP_076404849.1">
    <property type="nucleotide sequence ID" value="NZ_FTMI01000003.1"/>
</dbReference>
<dbReference type="Gene3D" id="3.50.50.60">
    <property type="entry name" value="FAD/NAD(P)-binding domain"/>
    <property type="match status" value="1"/>
</dbReference>
<dbReference type="InterPro" id="IPR050407">
    <property type="entry name" value="Geranylgeranyl_reductase"/>
</dbReference>
<reference evidence="3" key="1">
    <citation type="submission" date="2017-01" db="EMBL/GenBank/DDBJ databases">
        <authorList>
            <person name="Varghese N."/>
            <person name="Submissions S."/>
        </authorList>
    </citation>
    <scope>NUCLEOTIDE SEQUENCE [LARGE SCALE GENOMIC DNA]</scope>
    <source>
        <strain evidence="3">3bp</strain>
    </source>
</reference>
<gene>
    <name evidence="2" type="ORF">SAMN05518682_2027</name>
</gene>
<evidence type="ECO:0000313" key="3">
    <source>
        <dbReference type="Proteomes" id="UP000186235"/>
    </source>
</evidence>
<evidence type="ECO:0000313" key="2">
    <source>
        <dbReference type="EMBL" id="SIQ30329.1"/>
    </source>
</evidence>
<name>A0A1N6RNE5_9MICO</name>
<accession>A0A1N6RNE5</accession>
<dbReference type="InterPro" id="IPR002938">
    <property type="entry name" value="FAD-bd"/>
</dbReference>
<dbReference type="Pfam" id="PF01494">
    <property type="entry name" value="FAD_binding_3"/>
    <property type="match status" value="1"/>
</dbReference>
<dbReference type="GO" id="GO:0071949">
    <property type="term" value="F:FAD binding"/>
    <property type="evidence" value="ECO:0007669"/>
    <property type="project" value="InterPro"/>
</dbReference>
<feature type="domain" description="FAD-binding" evidence="1">
    <location>
        <begin position="15"/>
        <end position="317"/>
    </location>
</feature>
<proteinExistence type="predicted"/>
<dbReference type="EMBL" id="FTMI01000003">
    <property type="protein sequence ID" value="SIQ30329.1"/>
    <property type="molecule type" value="Genomic_DNA"/>
</dbReference>
<dbReference type="PANTHER" id="PTHR42685:SF19">
    <property type="entry name" value="POSSIBLE OXIDOREDUCTASE"/>
    <property type="match status" value="1"/>
</dbReference>